<dbReference type="AlphaFoldDB" id="A0A2P2DZF8"/>
<dbReference type="SMART" id="SM00854">
    <property type="entry name" value="PGA_cap"/>
    <property type="match status" value="1"/>
</dbReference>
<dbReference type="Pfam" id="PF09587">
    <property type="entry name" value="PGA_cap"/>
    <property type="match status" value="1"/>
</dbReference>
<keyword evidence="4" id="KW-1185">Reference proteome</keyword>
<accession>A0A2P2DZF8</accession>
<dbReference type="RefSeq" id="WP_108975739.1">
    <property type="nucleotide sequence ID" value="NZ_BFBB01000003.1"/>
</dbReference>
<dbReference type="PANTHER" id="PTHR33393:SF11">
    <property type="entry name" value="POLYGLUTAMINE SYNTHESIS ACCESSORY PROTEIN RV0574C-RELATED"/>
    <property type="match status" value="1"/>
</dbReference>
<dbReference type="CDD" id="cd07381">
    <property type="entry name" value="MPP_CapA"/>
    <property type="match status" value="1"/>
</dbReference>
<dbReference type="EMBL" id="BFBB01000003">
    <property type="protein sequence ID" value="GBF49966.1"/>
    <property type="molecule type" value="Genomic_DNA"/>
</dbReference>
<reference evidence="3 4" key="1">
    <citation type="submission" date="2018-02" db="EMBL/GenBank/DDBJ databases">
        <title>Novel Leptospira species isolated from soil and water in Japan.</title>
        <authorList>
            <person name="Nakao R."/>
            <person name="Masuzawa T."/>
        </authorList>
    </citation>
    <scope>NUCLEOTIDE SEQUENCE [LARGE SCALE GENOMIC DNA]</scope>
    <source>
        <strain evidence="3 4">YH101</strain>
    </source>
</reference>
<dbReference type="Gene3D" id="3.60.21.10">
    <property type="match status" value="1"/>
</dbReference>
<name>A0A2P2DZF8_9LEPT</name>
<evidence type="ECO:0000256" key="1">
    <source>
        <dbReference type="ARBA" id="ARBA00005662"/>
    </source>
</evidence>
<organism evidence="3 4">
    <name type="scientific">Leptospira ryugenii</name>
    <dbReference type="NCBI Taxonomy" id="1917863"/>
    <lineage>
        <taxon>Bacteria</taxon>
        <taxon>Pseudomonadati</taxon>
        <taxon>Spirochaetota</taxon>
        <taxon>Spirochaetia</taxon>
        <taxon>Leptospirales</taxon>
        <taxon>Leptospiraceae</taxon>
        <taxon>Leptospira</taxon>
    </lineage>
</organism>
<dbReference type="InterPro" id="IPR019079">
    <property type="entry name" value="Capsule_synth_CapA"/>
</dbReference>
<evidence type="ECO:0000259" key="2">
    <source>
        <dbReference type="SMART" id="SM00854"/>
    </source>
</evidence>
<comment type="similarity">
    <text evidence="1">Belongs to the CapA family.</text>
</comment>
<evidence type="ECO:0000313" key="3">
    <source>
        <dbReference type="EMBL" id="GBF49966.1"/>
    </source>
</evidence>
<sequence>MQTKEISDSKETSPILPFFESKDEKIESKNISFKAVGDTIPGTNYPENKLIDDEKRLFAAIQETLSGADILFGNFESTLTEYPHSGKDVSRPNTYAFRTPPAYANLLKSVGFDVMSVVNNHSYDFKEAGFLDTLRNLNQAGILAVGGKNTIQYLNKKGKKIAFIGFSYQTYHNSITRMEEAEVLVKEAVANADIVVLSIHAGAEANAIHTPDAEEIFLGENRGNMVKFSHRMIDLGADLVLGHGPHVPRGMEIYKDRLIAYSLGNFMGYRSLSSKGDNGLSLVLEVLVDEQGGFVSGKIHPVLMKDPGIPFPDPEKKSIRFIRQLSKEDFPNSPLTIDEEGNVGKITEALPG</sequence>
<comment type="caution">
    <text evidence="3">The sequence shown here is derived from an EMBL/GenBank/DDBJ whole genome shotgun (WGS) entry which is preliminary data.</text>
</comment>
<feature type="domain" description="Capsule synthesis protein CapA" evidence="2">
    <location>
        <begin position="32"/>
        <end position="270"/>
    </location>
</feature>
<dbReference type="SUPFAM" id="SSF56300">
    <property type="entry name" value="Metallo-dependent phosphatases"/>
    <property type="match status" value="1"/>
</dbReference>
<dbReference type="InterPro" id="IPR052169">
    <property type="entry name" value="CW_Biosynth-Accessory"/>
</dbReference>
<dbReference type="InterPro" id="IPR029052">
    <property type="entry name" value="Metallo-depent_PP-like"/>
</dbReference>
<protein>
    <submittedName>
        <fullName evidence="3">Capsule synthesis protein, CapA</fullName>
    </submittedName>
</protein>
<evidence type="ECO:0000313" key="4">
    <source>
        <dbReference type="Proteomes" id="UP000245133"/>
    </source>
</evidence>
<dbReference type="OrthoDB" id="9810906at2"/>
<dbReference type="PANTHER" id="PTHR33393">
    <property type="entry name" value="POLYGLUTAMINE SYNTHESIS ACCESSORY PROTEIN RV0574C-RELATED"/>
    <property type="match status" value="1"/>
</dbReference>
<dbReference type="Proteomes" id="UP000245133">
    <property type="component" value="Unassembled WGS sequence"/>
</dbReference>
<proteinExistence type="inferred from homology"/>
<gene>
    <name evidence="3" type="ORF">LPTSP4_14870</name>
</gene>